<keyword evidence="2" id="KW-1185">Reference proteome</keyword>
<comment type="caution">
    <text evidence="1">The sequence shown here is derived from an EMBL/GenBank/DDBJ whole genome shotgun (WGS) entry which is preliminary data.</text>
</comment>
<dbReference type="PANTHER" id="PTHR32332:SF33">
    <property type="entry name" value="NITRONATE MONOOXYGENASE DOMAIN-CONTAINING PROTEIN"/>
    <property type="match status" value="1"/>
</dbReference>
<reference evidence="1 2" key="1">
    <citation type="submission" date="2019-03" db="EMBL/GenBank/DDBJ databases">
        <title>Genomics of glacier-inhabiting Cryobacterium strains.</title>
        <authorList>
            <person name="Liu Q."/>
            <person name="Xin Y.-H."/>
        </authorList>
    </citation>
    <scope>NUCLEOTIDE SEQUENCE [LARGE SCALE GENOMIC DNA]</scope>
    <source>
        <strain evidence="1 2">RHLT2-21</strain>
    </source>
</reference>
<organism evidence="1 2">
    <name type="scientific">Cryobacterium mannosilyticum</name>
    <dbReference type="NCBI Taxonomy" id="1259190"/>
    <lineage>
        <taxon>Bacteria</taxon>
        <taxon>Bacillati</taxon>
        <taxon>Actinomycetota</taxon>
        <taxon>Actinomycetes</taxon>
        <taxon>Micrococcales</taxon>
        <taxon>Microbacteriaceae</taxon>
        <taxon>Cryobacterium</taxon>
    </lineage>
</organism>
<gene>
    <name evidence="1" type="ORF">E3O32_11020</name>
</gene>
<dbReference type="AlphaFoldDB" id="A0A4R8W5F7"/>
<accession>A0A4R8W5F7</accession>
<proteinExistence type="predicted"/>
<dbReference type="Proteomes" id="UP000297643">
    <property type="component" value="Unassembled WGS sequence"/>
</dbReference>
<sequence>MGMAVSSWQLARTVSQAGQLGVVSGIALDTVLTRRLQDGDVTGDIRRALAAFPVPAIAERVLERFFLVDGRPAGGSYLPVPKLSLHPTRDQQELSVLGNFVEVWLAKEGHAGLVGINYMEKVQLATPAAALGAMLAGVDYVLMGAGIPREIPHLLNEFAAGREGRVTIDVSGSETVHTIGVDPVALLGEALPSLKRPKFLAIVAAHVLAFYLARDEEIRPDGFIIEGPTAGGHNAPPRGRLTLDDDKQPIYGPRDDANLEKIADLGLPFWLAGGYGQPERVAEALRAGAAGVQVGTLFALSRESGLADTLRDAVLDRLDDGELSIRTDAAASPTGFPFKVAQLPGTLSVAAVYDDRVRLCDLSYLREPYQRKDGVVGFRCPSEPVHMYVRKGGAAEDTVGRACLCNALTATVGLGQTRKTGYVESPLLTLGNDIEGAGLLRTMHPEGWGAADVVAWLLGQVPAAR</sequence>
<dbReference type="Gene3D" id="3.20.20.70">
    <property type="entry name" value="Aldolase class I"/>
    <property type="match status" value="1"/>
</dbReference>
<dbReference type="SUPFAM" id="SSF51412">
    <property type="entry name" value="Inosine monophosphate dehydrogenase (IMPDH)"/>
    <property type="match status" value="1"/>
</dbReference>
<dbReference type="PANTHER" id="PTHR32332">
    <property type="entry name" value="2-NITROPROPANE DIOXYGENASE"/>
    <property type="match status" value="1"/>
</dbReference>
<keyword evidence="1" id="KW-0503">Monooxygenase</keyword>
<protein>
    <submittedName>
        <fullName evidence="1">Nitronate monooxygenase</fullName>
    </submittedName>
</protein>
<evidence type="ECO:0000313" key="1">
    <source>
        <dbReference type="EMBL" id="TFC02874.1"/>
    </source>
</evidence>
<dbReference type="GO" id="GO:0004497">
    <property type="term" value="F:monooxygenase activity"/>
    <property type="evidence" value="ECO:0007669"/>
    <property type="project" value="UniProtKB-KW"/>
</dbReference>
<keyword evidence="1" id="KW-0560">Oxidoreductase</keyword>
<name>A0A4R8W5F7_9MICO</name>
<dbReference type="Pfam" id="PF03060">
    <property type="entry name" value="NMO"/>
    <property type="match status" value="1"/>
</dbReference>
<dbReference type="EMBL" id="SOFM01000030">
    <property type="protein sequence ID" value="TFC02874.1"/>
    <property type="molecule type" value="Genomic_DNA"/>
</dbReference>
<dbReference type="InterPro" id="IPR013785">
    <property type="entry name" value="Aldolase_TIM"/>
</dbReference>
<evidence type="ECO:0000313" key="2">
    <source>
        <dbReference type="Proteomes" id="UP000297643"/>
    </source>
</evidence>